<evidence type="ECO:0000313" key="2">
    <source>
        <dbReference type="Proteomes" id="UP000182284"/>
    </source>
</evidence>
<dbReference type="Proteomes" id="UP000182284">
    <property type="component" value="Unassembled WGS sequence"/>
</dbReference>
<accession>A0A1G7L065</accession>
<sequence>MRRACCPADTVAYCWKDYRIKTGNRQKVMGLAAPNFIKRIAWVLPMPSTLTPFTNESDYFESAWQVADDGRHFRNGGRVPPERAIEVSHSIC</sequence>
<dbReference type="AlphaFoldDB" id="A0A1G7L065"/>
<evidence type="ECO:0000313" key="1">
    <source>
        <dbReference type="EMBL" id="SDF42833.1"/>
    </source>
</evidence>
<organism evidence="1 2">
    <name type="scientific">Celeribacter baekdonensis</name>
    <dbReference type="NCBI Taxonomy" id="875171"/>
    <lineage>
        <taxon>Bacteria</taxon>
        <taxon>Pseudomonadati</taxon>
        <taxon>Pseudomonadota</taxon>
        <taxon>Alphaproteobacteria</taxon>
        <taxon>Rhodobacterales</taxon>
        <taxon>Roseobacteraceae</taxon>
        <taxon>Celeribacter</taxon>
    </lineage>
</organism>
<gene>
    <name evidence="1" type="ORF">SAMN04488117_104113</name>
</gene>
<protein>
    <submittedName>
        <fullName evidence="1">Uncharacterized protein</fullName>
    </submittedName>
</protein>
<name>A0A1G7L065_9RHOB</name>
<dbReference type="EMBL" id="FNBL01000004">
    <property type="protein sequence ID" value="SDF42833.1"/>
    <property type="molecule type" value="Genomic_DNA"/>
</dbReference>
<reference evidence="1 2" key="1">
    <citation type="submission" date="2016-10" db="EMBL/GenBank/DDBJ databases">
        <authorList>
            <person name="de Groot N.N."/>
        </authorList>
    </citation>
    <scope>NUCLEOTIDE SEQUENCE [LARGE SCALE GENOMIC DNA]</scope>
    <source>
        <strain evidence="1 2">DSM 27375</strain>
    </source>
</reference>
<proteinExistence type="predicted"/>